<feature type="transmembrane region" description="Helical" evidence="1">
    <location>
        <begin position="6"/>
        <end position="27"/>
    </location>
</feature>
<dbReference type="Proteomes" id="UP000254060">
    <property type="component" value="Unassembled WGS sequence"/>
</dbReference>
<dbReference type="EMBL" id="UGGP01000001">
    <property type="protein sequence ID" value="STO06913.1"/>
    <property type="molecule type" value="Genomic_DNA"/>
</dbReference>
<dbReference type="STRING" id="1397694.GCA_000702585_00773"/>
<keyword evidence="1" id="KW-0472">Membrane</keyword>
<gene>
    <name evidence="2" type="ORF">NCTC13163_00253</name>
</gene>
<protein>
    <submittedName>
        <fullName evidence="2">Uncharacterized protein</fullName>
    </submittedName>
</protein>
<organism evidence="2 3">
    <name type="scientific">Exiguobacterium aurantiacum</name>
    <dbReference type="NCBI Taxonomy" id="33987"/>
    <lineage>
        <taxon>Bacteria</taxon>
        <taxon>Bacillati</taxon>
        <taxon>Bacillota</taxon>
        <taxon>Bacilli</taxon>
        <taxon>Bacillales</taxon>
        <taxon>Bacillales Family XII. Incertae Sedis</taxon>
        <taxon>Exiguobacterium</taxon>
    </lineage>
</organism>
<keyword evidence="1" id="KW-1133">Transmembrane helix</keyword>
<evidence type="ECO:0000256" key="1">
    <source>
        <dbReference type="SAM" id="Phobius"/>
    </source>
</evidence>
<proteinExistence type="predicted"/>
<reference evidence="2 3" key="1">
    <citation type="submission" date="2018-06" db="EMBL/GenBank/DDBJ databases">
        <authorList>
            <consortium name="Pathogen Informatics"/>
            <person name="Doyle S."/>
        </authorList>
    </citation>
    <scope>NUCLEOTIDE SEQUENCE [LARGE SCALE GENOMIC DNA]</scope>
    <source>
        <strain evidence="2 3">NCTC13163</strain>
    </source>
</reference>
<dbReference type="OrthoDB" id="1933450at2"/>
<feature type="transmembrane region" description="Helical" evidence="1">
    <location>
        <begin position="39"/>
        <end position="61"/>
    </location>
</feature>
<dbReference type="RefSeq" id="WP_024371274.1">
    <property type="nucleotide sequence ID" value="NZ_UGGP01000001.1"/>
</dbReference>
<dbReference type="AlphaFoldDB" id="A0A377FRE0"/>
<evidence type="ECO:0000313" key="2">
    <source>
        <dbReference type="EMBL" id="STO06913.1"/>
    </source>
</evidence>
<name>A0A377FRE0_9BACL</name>
<evidence type="ECO:0000313" key="3">
    <source>
        <dbReference type="Proteomes" id="UP000254060"/>
    </source>
</evidence>
<accession>A0A377FRE0</accession>
<keyword evidence="1" id="KW-0812">Transmembrane</keyword>
<sequence>MGAISNTVWILIYIVHAILALVLLIVLKRRMKAPDYGVAVAALCFGLFLPFIAELAVYAVYRLAERFGRSGLIEDYDEYIDFKVVNYEKIRHEAKASASLLPLADAINSKDPAIRKHSILTHVNQSIDQQGKYLQMGLQSKDSETVHYAAATMNILIDQYEQELKLAKREYELGNPESIRRLATIYKRMIHSELITEVMLKDKREAWLKELLIAKTLFAPVAWIYEDLNEIYETLNRPKHQLETLKEYVHHFPERIEAHLMLIDFYYERERWTEVKAVMFMMQTQFSLEDVPYEYRLLFEEWSDTTSWKNEL</sequence>